<keyword evidence="1" id="KW-0677">Repeat</keyword>
<evidence type="ECO:0000256" key="1">
    <source>
        <dbReference type="ARBA" id="ARBA00022737"/>
    </source>
</evidence>
<dbReference type="OrthoDB" id="1908178at2759"/>
<dbReference type="PANTHER" id="PTHR47933:SF11">
    <property type="entry name" value="PENTATRICOPEPTIDE REPEAT-CONTAINING PROTEIN 2"/>
    <property type="match status" value="1"/>
</dbReference>
<dbReference type="PANTHER" id="PTHR47933">
    <property type="entry name" value="PENTATRICOPEPTIDE REPEAT-CONTAINING PROTEIN 1, MITOCHONDRIAL"/>
    <property type="match status" value="1"/>
</dbReference>
<sequence>MLRASSLGPILTLTTYHLPRIWCYHSTLHHSSQLGIPLAGIPARGIATRGIKLDSSHGDEPVSRDIHAEEKPLPLSERLAKTLLPNDRSAVHLVQTWDTSNQINLPNLVDNSEGQTGNTDTNHKQLYVQERPPHPTGRSNHVLPIEPLFGGKYWHGDCFLTGDRSQQLRLPTKSVFYSGGAYDTPGVDILFRRVTREEELYFHFCDVIANTQSVEDAWTAYSTLLTIPSPRSHIRGNPKVPFPHLHRLCRLLVRKRPKNRTQFLRLLSILYFIRKFGGKVHLHEWNALISNAGAGWRKTKAEDFKLALDVFADMVSGAPPGTTFSDSQYPPLDIPNQKTLPDIYTYNTLVGIASKTLYGRAIQRASLLLKDSGHSPDRITHLSLLAFFTGSRQLSGVRSTLLKMRHQGLELGLDGVNACIWAYGHHARFDIVMTIYRILRHYLRPDQPEHELDALLTVLAEEGIHITSGMRPNGITFTAMIQIMAYHGDLTNALCVLMDMLSSDDLELGAPMIREANGEIKHTTYSPTLAVFRAIFLGFSRNGNPKAEPDTDGIKAWSLSNLQEIYRMFMTLPEPLVPNRTVIYWILVAFGKTSGYDVDLLRRVWLELEERFEGSWGSPTYRLAKVKKILFSDNAGPYLRRHGLCIQTDRPLNDNPSWFS</sequence>
<accession>A0A8H5GRK7</accession>
<gene>
    <name evidence="2" type="ORF">D9758_001365</name>
</gene>
<dbReference type="Proteomes" id="UP000559256">
    <property type="component" value="Unassembled WGS sequence"/>
</dbReference>
<evidence type="ECO:0000313" key="2">
    <source>
        <dbReference type="EMBL" id="KAF5370008.1"/>
    </source>
</evidence>
<dbReference type="InterPro" id="IPR002885">
    <property type="entry name" value="PPR_rpt"/>
</dbReference>
<organism evidence="2 3">
    <name type="scientific">Tetrapyrgos nigripes</name>
    <dbReference type="NCBI Taxonomy" id="182062"/>
    <lineage>
        <taxon>Eukaryota</taxon>
        <taxon>Fungi</taxon>
        <taxon>Dikarya</taxon>
        <taxon>Basidiomycota</taxon>
        <taxon>Agaricomycotina</taxon>
        <taxon>Agaricomycetes</taxon>
        <taxon>Agaricomycetidae</taxon>
        <taxon>Agaricales</taxon>
        <taxon>Marasmiineae</taxon>
        <taxon>Marasmiaceae</taxon>
        <taxon>Tetrapyrgos</taxon>
    </lineage>
</organism>
<dbReference type="Pfam" id="PF13812">
    <property type="entry name" value="PPR_3"/>
    <property type="match status" value="1"/>
</dbReference>
<dbReference type="InterPro" id="IPR051240">
    <property type="entry name" value="Mito_RNA-Proc/Resp"/>
</dbReference>
<dbReference type="GO" id="GO:0003729">
    <property type="term" value="F:mRNA binding"/>
    <property type="evidence" value="ECO:0007669"/>
    <property type="project" value="TreeGrafter"/>
</dbReference>
<evidence type="ECO:0008006" key="4">
    <source>
        <dbReference type="Google" id="ProtNLM"/>
    </source>
</evidence>
<dbReference type="AlphaFoldDB" id="A0A8H5GRK7"/>
<evidence type="ECO:0000313" key="3">
    <source>
        <dbReference type="Proteomes" id="UP000559256"/>
    </source>
</evidence>
<keyword evidence="3" id="KW-1185">Reference proteome</keyword>
<comment type="caution">
    <text evidence="2">The sequence shown here is derived from an EMBL/GenBank/DDBJ whole genome shotgun (WGS) entry which is preliminary data.</text>
</comment>
<reference evidence="2 3" key="1">
    <citation type="journal article" date="2020" name="ISME J.">
        <title>Uncovering the hidden diversity of litter-decomposition mechanisms in mushroom-forming fungi.</title>
        <authorList>
            <person name="Floudas D."/>
            <person name="Bentzer J."/>
            <person name="Ahren D."/>
            <person name="Johansson T."/>
            <person name="Persson P."/>
            <person name="Tunlid A."/>
        </authorList>
    </citation>
    <scope>NUCLEOTIDE SEQUENCE [LARGE SCALE GENOMIC DNA]</scope>
    <source>
        <strain evidence="2 3">CBS 291.85</strain>
    </source>
</reference>
<dbReference type="InterPro" id="IPR011990">
    <property type="entry name" value="TPR-like_helical_dom_sf"/>
</dbReference>
<protein>
    <recommendedName>
        <fullName evidence="4">Pentatricopeptide repeat-containing protein</fullName>
    </recommendedName>
</protein>
<dbReference type="EMBL" id="JAACJM010000012">
    <property type="protein sequence ID" value="KAF5370008.1"/>
    <property type="molecule type" value="Genomic_DNA"/>
</dbReference>
<proteinExistence type="predicted"/>
<name>A0A8H5GRK7_9AGAR</name>
<dbReference type="Gene3D" id="1.25.40.10">
    <property type="entry name" value="Tetratricopeptide repeat domain"/>
    <property type="match status" value="1"/>
</dbReference>